<proteinExistence type="inferred from homology"/>
<evidence type="ECO:0000313" key="8">
    <source>
        <dbReference type="RefSeq" id="XP_013782817.1"/>
    </source>
</evidence>
<evidence type="ECO:0000259" key="5">
    <source>
        <dbReference type="Pfam" id="PF00728"/>
    </source>
</evidence>
<dbReference type="InterPro" id="IPR038901">
    <property type="entry name" value="HEXDC-like"/>
</dbReference>
<evidence type="ECO:0000256" key="2">
    <source>
        <dbReference type="ARBA" id="ARBA00006285"/>
    </source>
</evidence>
<evidence type="ECO:0000313" key="9">
    <source>
        <dbReference type="RefSeq" id="XP_022250855.1"/>
    </source>
</evidence>
<evidence type="ECO:0000313" key="6">
    <source>
        <dbReference type="Proteomes" id="UP000694941"/>
    </source>
</evidence>
<dbReference type="RefSeq" id="XP_022250855.1">
    <property type="nucleotide sequence ID" value="XM_022395147.1"/>
</dbReference>
<feature type="domain" description="Glycoside hydrolase family 20 catalytic" evidence="5">
    <location>
        <begin position="191"/>
        <end position="359"/>
    </location>
</feature>
<dbReference type="PANTHER" id="PTHR21040:SF8">
    <property type="entry name" value="BCDNA.GH04120"/>
    <property type="match status" value="1"/>
</dbReference>
<dbReference type="SUPFAM" id="SSF51445">
    <property type="entry name" value="(Trans)glycosidases"/>
    <property type="match status" value="1"/>
</dbReference>
<comment type="catalytic activity">
    <reaction evidence="1">
        <text>Hydrolysis of terminal non-reducing N-acetyl-D-hexosamine residues in N-acetyl-beta-D-hexosaminides.</text>
        <dbReference type="EC" id="3.2.1.52"/>
    </reaction>
</comment>
<dbReference type="PANTHER" id="PTHR21040">
    <property type="entry name" value="BCDNA.GH04120"/>
    <property type="match status" value="1"/>
</dbReference>
<dbReference type="Pfam" id="PF00728">
    <property type="entry name" value="Glyco_hydro_20"/>
    <property type="match status" value="1"/>
</dbReference>
<organism evidence="6 7">
    <name type="scientific">Limulus polyphemus</name>
    <name type="common">Atlantic horseshoe crab</name>
    <dbReference type="NCBI Taxonomy" id="6850"/>
    <lineage>
        <taxon>Eukaryota</taxon>
        <taxon>Metazoa</taxon>
        <taxon>Ecdysozoa</taxon>
        <taxon>Arthropoda</taxon>
        <taxon>Chelicerata</taxon>
        <taxon>Merostomata</taxon>
        <taxon>Xiphosura</taxon>
        <taxon>Limulidae</taxon>
        <taxon>Limulus</taxon>
    </lineage>
</organism>
<keyword evidence="6" id="KW-1185">Reference proteome</keyword>
<keyword evidence="4" id="KW-0378">Hydrolase</keyword>
<gene>
    <name evidence="7 8 9 10" type="primary">LOC106467049</name>
</gene>
<dbReference type="RefSeq" id="XP_022250856.1">
    <property type="nucleotide sequence ID" value="XM_022395148.1"/>
</dbReference>
<dbReference type="InterPro" id="IPR017853">
    <property type="entry name" value="GH"/>
</dbReference>
<protein>
    <recommendedName>
        <fullName evidence="3">beta-N-acetylhexosaminidase</fullName>
        <ecNumber evidence="3">3.2.1.52</ecNumber>
    </recommendedName>
</protein>
<evidence type="ECO:0000313" key="7">
    <source>
        <dbReference type="RefSeq" id="XP_013782816.1"/>
    </source>
</evidence>
<dbReference type="CDD" id="cd06565">
    <property type="entry name" value="GH20_GcnA-like"/>
    <property type="match status" value="1"/>
</dbReference>
<reference evidence="7 8" key="1">
    <citation type="submission" date="2025-05" db="UniProtKB">
        <authorList>
            <consortium name="RefSeq"/>
        </authorList>
    </citation>
    <scope>IDENTIFICATION</scope>
    <source>
        <tissue evidence="7 8">Muscle</tissue>
    </source>
</reference>
<comment type="similarity">
    <text evidence="2">Belongs to the glycosyl hydrolase 20 family.</text>
</comment>
<dbReference type="Proteomes" id="UP000694941">
    <property type="component" value="Unplaced"/>
</dbReference>
<dbReference type="RefSeq" id="XP_013782816.1">
    <property type="nucleotide sequence ID" value="XM_013927362.2"/>
</dbReference>
<evidence type="ECO:0000313" key="10">
    <source>
        <dbReference type="RefSeq" id="XP_022250856.1"/>
    </source>
</evidence>
<dbReference type="InterPro" id="IPR015883">
    <property type="entry name" value="Glyco_hydro_20_cat"/>
</dbReference>
<dbReference type="EC" id="3.2.1.52" evidence="3"/>
<sequence>MVLPARFRFYIVLLGVCGLALLVLHRSLSGSEKTALDYQKYKISGRRNKNGRLKPADNINDLLPLTQPVEHLEKQKERESQIRAEMHQKINRNTRFRLNLDGNLVVPDEKKTVNDMNSDLLNSNSKWLFENSVLKVNLPHRIIHLDLKGAPPLMTYYSRLFSLLKDLGATGILMEYEDMFPYWQPITSLAAYNAYSSSDILKILQLAKYNNLEVIPLVQTFGHMEFVLKLDEYKNLREVPEYPQVICPSNNHSLAIIKLMIDQVLTLHREAKWIHIGSDEVYNIGECSLCKSRLVKNYWDTNTLFLSHVKTVAAYVKNKHVQPIMWDDMFRVIPEEQIRSSEIAKFVEIMVWQYSENIEDKLTPEIWEKYGVLFSPVWAASSFKGATGPSQYITDVFYHLQNHHSWLKAIKKYENKVNFRGIVMTGWQRFDHFAVLCELLPVGIPSIAINLLYVQHGKIDSEVMKKVQDILLCDNNLGLKQNFTVDEVICGFPGAKIYKGAQRLVKVKHELQKLRKNSHLVGWMADYNLVKSFSSPAHIEIGTRKLKELAVNTTLLNTFMQNVMPDVYDSYTISEWLQTFMEPIKQELEKVQRNAVRLLKFDTWPRRPLGYQINEHVP</sequence>
<dbReference type="RefSeq" id="XP_013782817.1">
    <property type="nucleotide sequence ID" value="XM_013927363.2"/>
</dbReference>
<name>A0ABM1BIS1_LIMPO</name>
<evidence type="ECO:0000256" key="3">
    <source>
        <dbReference type="ARBA" id="ARBA00012663"/>
    </source>
</evidence>
<evidence type="ECO:0000256" key="1">
    <source>
        <dbReference type="ARBA" id="ARBA00001231"/>
    </source>
</evidence>
<dbReference type="GeneID" id="106467049"/>
<dbReference type="Gene3D" id="3.20.20.80">
    <property type="entry name" value="Glycosidases"/>
    <property type="match status" value="1"/>
</dbReference>
<accession>A0ABM1BIS1</accession>
<evidence type="ECO:0000256" key="4">
    <source>
        <dbReference type="ARBA" id="ARBA00022801"/>
    </source>
</evidence>